<dbReference type="SMART" id="SM00530">
    <property type="entry name" value="HTH_XRE"/>
    <property type="match status" value="1"/>
</dbReference>
<dbReference type="InterPro" id="IPR026000">
    <property type="entry name" value="Apc5_dom"/>
</dbReference>
<dbReference type="Pfam" id="PF13432">
    <property type="entry name" value="TPR_16"/>
    <property type="match status" value="1"/>
</dbReference>
<feature type="domain" description="HTH cro/C1-type" evidence="1">
    <location>
        <begin position="13"/>
        <end position="68"/>
    </location>
</feature>
<sequence length="1007" mass="112767">MKKSRTTTLNLHLRNERELRGWTRSYVAEKLGLADPKTVGRWERGVSSPNAYFRQKLCGLFEKTAQDLGLLQPMVDIQHEQGVDSPSAIQNQNTPPAIPTSFLYDPATPSIAAGTVKIIGSEKWLQHLKSLLCSSRHPTYISLHGLPGVGKTTLAIELAHDHEIQTHFHDGVLWARVGPKPDIMGLLSRWGTLVGLPAALMNNLTTCEDWIEAIRTAINTRRILFIIDDVWKIEDALNFKIGGPNCAHLITTRFPDVALQFSPGESILLPELNIDDGLALLACFVPDLVAAELPATRKLVQLVGGLPLALTIMGKYLQRQAYSGQPRRVETALERLYNTEERLQLKELQSSLERSPSLPAETPLSLQAVIGASDNQLENDARNTLYALSIFPAKPNSFSEQAALAVGDTSTETLDTLIDAGLLESYGPGRYTLHQTIVDYAKTQQKDRRVEERLVTYMLNYIQRHEMNYDVLQLENANILTAMEIAYEMQMQEELVQISCAIAPFLYMRGSDTLAEEHLTRAYVTAMAHRDNRGVIKTLLHLGEIMRKRGEYRQTEAYLQDGLNLARQLEDTKLINILLERLSAIILAIVIELQGNYVQAETYYLEELTLARQHHLHGQISRLLTDLGVLTGQQGNYTQAEAYLKEALAIVRQQDLRETETTTFAALGWVVAEQGNYQQAEAYLQEGLMLARQIRNRERYVSLLWALGMTEIDQGNYAQAKTHLQEGLELARQLTHRELISELLLKLGRVATDQGDYTQAETYLQEGLSVTRRIGHNKLIGDLLQHLSIVAAKRGKDAQVDAYIQEGLTVARQVGHRELLCTLLLQLGERAIVQEDYNQAEEHLQTALSIARQISHRKRISMVLACLSMQAIKCGNYGQAKIYLADGLTLARQLNLPHLICTLLYHKGECQLKQQQSSAAAANFREMLSSSPKGCQELIASARYGLARVAALQKNFAEAQQQGHSSLSLFEKIGHHSSNEVRSWLDTLPPLTNHIIEQQHLNSVGML</sequence>
<dbReference type="RefSeq" id="WP_201360119.1">
    <property type="nucleotide sequence ID" value="NZ_BNJJ01000001.1"/>
</dbReference>
<dbReference type="InterPro" id="IPR010982">
    <property type="entry name" value="Lambda_DNA-bd_dom_sf"/>
</dbReference>
<name>A0ABQ3V8J4_9CHLR</name>
<dbReference type="Pfam" id="PF12862">
    <property type="entry name" value="ANAPC5"/>
    <property type="match status" value="2"/>
</dbReference>
<evidence type="ECO:0000313" key="2">
    <source>
        <dbReference type="EMBL" id="GHO82452.1"/>
    </source>
</evidence>
<dbReference type="PANTHER" id="PTHR47691">
    <property type="entry name" value="REGULATOR-RELATED"/>
    <property type="match status" value="1"/>
</dbReference>
<organism evidence="2 3">
    <name type="scientific">Dictyobacter formicarum</name>
    <dbReference type="NCBI Taxonomy" id="2778368"/>
    <lineage>
        <taxon>Bacteria</taxon>
        <taxon>Bacillati</taxon>
        <taxon>Chloroflexota</taxon>
        <taxon>Ktedonobacteria</taxon>
        <taxon>Ktedonobacterales</taxon>
        <taxon>Dictyobacteraceae</taxon>
        <taxon>Dictyobacter</taxon>
    </lineage>
</organism>
<dbReference type="InterPro" id="IPR002182">
    <property type="entry name" value="NB-ARC"/>
</dbReference>
<dbReference type="Pfam" id="PF01381">
    <property type="entry name" value="HTH_3"/>
    <property type="match status" value="1"/>
</dbReference>
<comment type="caution">
    <text evidence="2">The sequence shown here is derived from an EMBL/GenBank/DDBJ whole genome shotgun (WGS) entry which is preliminary data.</text>
</comment>
<keyword evidence="3" id="KW-1185">Reference proteome</keyword>
<protein>
    <recommendedName>
        <fullName evidence="1">HTH cro/C1-type domain-containing protein</fullName>
    </recommendedName>
</protein>
<accession>A0ABQ3V8J4</accession>
<evidence type="ECO:0000259" key="1">
    <source>
        <dbReference type="PROSITE" id="PS50943"/>
    </source>
</evidence>
<dbReference type="Proteomes" id="UP000635565">
    <property type="component" value="Unassembled WGS sequence"/>
</dbReference>
<dbReference type="SMART" id="SM00028">
    <property type="entry name" value="TPR"/>
    <property type="match status" value="9"/>
</dbReference>
<proteinExistence type="predicted"/>
<dbReference type="InterPro" id="IPR001387">
    <property type="entry name" value="Cro/C1-type_HTH"/>
</dbReference>
<dbReference type="Gene3D" id="1.25.40.10">
    <property type="entry name" value="Tetratricopeptide repeat domain"/>
    <property type="match status" value="3"/>
</dbReference>
<dbReference type="EMBL" id="BNJJ01000001">
    <property type="protein sequence ID" value="GHO82452.1"/>
    <property type="molecule type" value="Genomic_DNA"/>
</dbReference>
<dbReference type="SUPFAM" id="SSF47413">
    <property type="entry name" value="lambda repressor-like DNA-binding domains"/>
    <property type="match status" value="1"/>
</dbReference>
<dbReference type="SUPFAM" id="SSF52540">
    <property type="entry name" value="P-loop containing nucleoside triphosphate hydrolases"/>
    <property type="match status" value="1"/>
</dbReference>
<dbReference type="PANTHER" id="PTHR47691:SF3">
    <property type="entry name" value="HTH-TYPE TRANSCRIPTIONAL REGULATOR RV0890C-RELATED"/>
    <property type="match status" value="1"/>
</dbReference>
<dbReference type="InterPro" id="IPR041617">
    <property type="entry name" value="TPR_MalT"/>
</dbReference>
<gene>
    <name evidence="2" type="ORF">KSZ_04580</name>
</gene>
<dbReference type="PROSITE" id="PS50943">
    <property type="entry name" value="HTH_CROC1"/>
    <property type="match status" value="1"/>
</dbReference>
<dbReference type="InterPro" id="IPR019734">
    <property type="entry name" value="TPR_rpt"/>
</dbReference>
<dbReference type="InterPro" id="IPR027417">
    <property type="entry name" value="P-loop_NTPase"/>
</dbReference>
<dbReference type="Pfam" id="PF00931">
    <property type="entry name" value="NB-ARC"/>
    <property type="match status" value="1"/>
</dbReference>
<dbReference type="CDD" id="cd00093">
    <property type="entry name" value="HTH_XRE"/>
    <property type="match status" value="1"/>
</dbReference>
<dbReference type="Pfam" id="PF17874">
    <property type="entry name" value="TPR_MalT"/>
    <property type="match status" value="1"/>
</dbReference>
<dbReference type="Gene3D" id="1.10.260.40">
    <property type="entry name" value="lambda repressor-like DNA-binding domains"/>
    <property type="match status" value="1"/>
</dbReference>
<reference evidence="2 3" key="1">
    <citation type="journal article" date="2021" name="Int. J. Syst. Evol. Microbiol.">
        <title>Reticulibacter mediterranei gen. nov., sp. nov., within the new family Reticulibacteraceae fam. nov., and Ktedonospora formicarum gen. nov., sp. nov., Ktedonobacter robiniae sp. nov., Dictyobacter formicarum sp. nov. and Dictyobacter arantiisoli sp. nov., belonging to the class Ktedonobacteria.</title>
        <authorList>
            <person name="Yabe S."/>
            <person name="Zheng Y."/>
            <person name="Wang C.M."/>
            <person name="Sakai Y."/>
            <person name="Abe K."/>
            <person name="Yokota A."/>
            <person name="Donadio S."/>
            <person name="Cavaletti L."/>
            <person name="Monciardini P."/>
        </authorList>
    </citation>
    <scope>NUCLEOTIDE SEQUENCE [LARGE SCALE GENOMIC DNA]</scope>
    <source>
        <strain evidence="2 3">SOSP1-9</strain>
    </source>
</reference>
<dbReference type="PRINTS" id="PR00364">
    <property type="entry name" value="DISEASERSIST"/>
</dbReference>
<evidence type="ECO:0000313" key="3">
    <source>
        <dbReference type="Proteomes" id="UP000635565"/>
    </source>
</evidence>
<dbReference type="Gene3D" id="3.40.50.300">
    <property type="entry name" value="P-loop containing nucleotide triphosphate hydrolases"/>
    <property type="match status" value="1"/>
</dbReference>
<dbReference type="SUPFAM" id="SSF48452">
    <property type="entry name" value="TPR-like"/>
    <property type="match status" value="3"/>
</dbReference>
<dbReference type="InterPro" id="IPR011990">
    <property type="entry name" value="TPR-like_helical_dom_sf"/>
</dbReference>